<proteinExistence type="predicted"/>
<name>A0ABQ7URV4_SOLTU</name>
<organism evidence="1 2">
    <name type="scientific">Solanum tuberosum</name>
    <name type="common">Potato</name>
    <dbReference type="NCBI Taxonomy" id="4113"/>
    <lineage>
        <taxon>Eukaryota</taxon>
        <taxon>Viridiplantae</taxon>
        <taxon>Streptophyta</taxon>
        <taxon>Embryophyta</taxon>
        <taxon>Tracheophyta</taxon>
        <taxon>Spermatophyta</taxon>
        <taxon>Magnoliopsida</taxon>
        <taxon>eudicotyledons</taxon>
        <taxon>Gunneridae</taxon>
        <taxon>Pentapetalae</taxon>
        <taxon>asterids</taxon>
        <taxon>lamiids</taxon>
        <taxon>Solanales</taxon>
        <taxon>Solanaceae</taxon>
        <taxon>Solanoideae</taxon>
        <taxon>Solaneae</taxon>
        <taxon>Solanum</taxon>
    </lineage>
</organism>
<protein>
    <submittedName>
        <fullName evidence="1">Uncharacterized protein</fullName>
    </submittedName>
</protein>
<evidence type="ECO:0000313" key="2">
    <source>
        <dbReference type="Proteomes" id="UP000826656"/>
    </source>
</evidence>
<dbReference type="EMBL" id="JAIVGD010000018">
    <property type="protein sequence ID" value="KAH0753846.1"/>
    <property type="molecule type" value="Genomic_DNA"/>
</dbReference>
<gene>
    <name evidence="1" type="ORF">KY290_024116</name>
</gene>
<evidence type="ECO:0000313" key="1">
    <source>
        <dbReference type="EMBL" id="KAH0753846.1"/>
    </source>
</evidence>
<accession>A0ABQ7URV4</accession>
<comment type="caution">
    <text evidence="1">The sequence shown here is derived from an EMBL/GenBank/DDBJ whole genome shotgun (WGS) entry which is preliminary data.</text>
</comment>
<keyword evidence="2" id="KW-1185">Reference proteome</keyword>
<reference evidence="1 2" key="1">
    <citation type="journal article" date="2021" name="bioRxiv">
        <title>Chromosome-scale and haplotype-resolved genome assembly of a tetraploid potato cultivar.</title>
        <authorList>
            <person name="Sun H."/>
            <person name="Jiao W.-B."/>
            <person name="Krause K."/>
            <person name="Campoy J.A."/>
            <person name="Goel M."/>
            <person name="Folz-Donahue K."/>
            <person name="Kukat C."/>
            <person name="Huettel B."/>
            <person name="Schneeberger K."/>
        </authorList>
    </citation>
    <scope>NUCLEOTIDE SEQUENCE [LARGE SCALE GENOMIC DNA]</scope>
    <source>
        <strain evidence="1">SolTubOtavaFocal</strain>
        <tissue evidence="1">Leaves</tissue>
    </source>
</reference>
<dbReference type="Proteomes" id="UP000826656">
    <property type="component" value="Unassembled WGS sequence"/>
</dbReference>
<sequence length="116" mass="13025">MGKSIFDYFRKFGHANLPLSLYQFPANQFGFNFSFDPGSSLLLVFLSAANYYSRMVVDDFKELIRIFTCHINSTSNAHCIVPQFPFDPGANLFIISPGGCLQVFTLQPEASNWDPG</sequence>